<feature type="region of interest" description="Disordered" evidence="1">
    <location>
        <begin position="352"/>
        <end position="389"/>
    </location>
</feature>
<sequence>MTDFDILGSLGVSIPSEPIHPISRSTELKVVAPREKPPVVSPAAKPRDLKLDDLAPSGSMTPVGNSSAKRTPQEGCLRSSTGSAGSSRIQPKAAPYVTTAQLAAMSLDEKKDLLAAMKDYNEQKALHCRHNDPMKSGIVVDRCEDAWCPTCINELNMAKRKLLEEMERDKEKKTAKQQADDAKKLADIEAALERLQRKRVQDDAQAAIRASEKARQAAREAMQRELEREKEQQEAARREAQEYAQRELERQRAFADQQKRDHEADIRRRKEEADRRREEEKAAINDYIGPVGRQEETEAERLRKLAELNDFAAEQKRLKDEQLAKETEEREREKEIARKLHDQIAAENARLAEETRKHNRQMAKDLADEIKNQKEQAERQRREEIERERANAARLKELDEAQRREDELNRSNLRNTLRQGYDDDLEAKRVNQELERMISKMNPVDEDVNFVEHLTECDRCDVPEKPQNLTFLTKDEIEDAAKYIPLKKHREVTGSALSTSASLHPPTASAVPHSE</sequence>
<dbReference type="KEGG" id="gla:GL50803_0024537"/>
<dbReference type="STRING" id="184922.A8BML6"/>
<dbReference type="AlphaFoldDB" id="A8BML6"/>
<feature type="compositionally biased region" description="Polar residues" evidence="1">
    <location>
        <begin position="58"/>
        <end position="70"/>
    </location>
</feature>
<dbReference type="VEuPathDB" id="GiardiaDB:GL50803_24537"/>
<feature type="compositionally biased region" description="Basic and acidic residues" evidence="1">
    <location>
        <begin position="210"/>
        <end position="281"/>
    </location>
</feature>
<protein>
    <submittedName>
        <fullName evidence="2">Uncharacterized protein</fullName>
    </submittedName>
</protein>
<organism evidence="2 3">
    <name type="scientific">Giardia intestinalis (strain ATCC 50803 / WB clone C6)</name>
    <name type="common">Giardia lamblia</name>
    <dbReference type="NCBI Taxonomy" id="184922"/>
    <lineage>
        <taxon>Eukaryota</taxon>
        <taxon>Metamonada</taxon>
        <taxon>Diplomonadida</taxon>
        <taxon>Hexamitidae</taxon>
        <taxon>Giardiinae</taxon>
        <taxon>Giardia</taxon>
    </lineage>
</organism>
<dbReference type="RefSeq" id="XP_001706124.1">
    <property type="nucleotide sequence ID" value="XM_001706072.1"/>
</dbReference>
<evidence type="ECO:0000256" key="1">
    <source>
        <dbReference type="SAM" id="MobiDB-lite"/>
    </source>
</evidence>
<dbReference type="OMA" id="TCINELN"/>
<keyword evidence="3" id="KW-1185">Reference proteome</keyword>
<proteinExistence type="predicted"/>
<feature type="region of interest" description="Disordered" evidence="1">
    <location>
        <begin position="30"/>
        <end position="92"/>
    </location>
</feature>
<evidence type="ECO:0000313" key="3">
    <source>
        <dbReference type="Proteomes" id="UP000001548"/>
    </source>
</evidence>
<dbReference type="Proteomes" id="UP000001548">
    <property type="component" value="Unassembled WGS sequence"/>
</dbReference>
<evidence type="ECO:0000313" key="2">
    <source>
        <dbReference type="EMBL" id="KAE8304028.1"/>
    </source>
</evidence>
<feature type="region of interest" description="Disordered" evidence="1">
    <location>
        <begin position="313"/>
        <end position="338"/>
    </location>
</feature>
<reference evidence="2 3" key="1">
    <citation type="journal article" date="2007" name="Science">
        <title>Genomic minimalism in the early diverging intestinal parasite Giardia lamblia.</title>
        <authorList>
            <person name="Morrison H.G."/>
            <person name="McArthur A.G."/>
            <person name="Gillin F.D."/>
            <person name="Aley S.B."/>
            <person name="Adam R.D."/>
            <person name="Olsen G.J."/>
            <person name="Best A.A."/>
            <person name="Cande W.Z."/>
            <person name="Chen F."/>
            <person name="Cipriano M.J."/>
            <person name="Davids B.J."/>
            <person name="Dawson S.C."/>
            <person name="Elmendorf H.G."/>
            <person name="Hehl A.B."/>
            <person name="Holder M.E."/>
            <person name="Huse S.M."/>
            <person name="Kim U.U."/>
            <person name="Lasek-Nesselquist E."/>
            <person name="Manning G."/>
            <person name="Nigam A."/>
            <person name="Nixon J.E."/>
            <person name="Palm D."/>
            <person name="Passamaneck N.E."/>
            <person name="Prabhu A."/>
            <person name="Reich C.I."/>
            <person name="Reiner D.S."/>
            <person name="Samuelson J."/>
            <person name="Svard S.G."/>
            <person name="Sogin M.L."/>
        </authorList>
    </citation>
    <scope>NUCLEOTIDE SEQUENCE [LARGE SCALE GENOMIC DNA]</scope>
    <source>
        <strain evidence="2 3">WB C6</strain>
    </source>
</reference>
<dbReference type="GeneID" id="5699010"/>
<gene>
    <name evidence="2" type="ORF">GL50803_0024537</name>
</gene>
<dbReference type="EMBL" id="AACB03000002">
    <property type="protein sequence ID" value="KAE8304028.1"/>
    <property type="molecule type" value="Genomic_DNA"/>
</dbReference>
<accession>A8BML6</accession>
<name>A8BML6_GIAIC</name>
<comment type="caution">
    <text evidence="2">The sequence shown here is derived from an EMBL/GenBank/DDBJ whole genome shotgun (WGS) entry which is preliminary data.</text>
</comment>
<dbReference type="HOGENOM" id="CLU_529412_0_0_1"/>
<feature type="region of interest" description="Disordered" evidence="1">
    <location>
        <begin position="197"/>
        <end position="281"/>
    </location>
</feature>
<feature type="compositionally biased region" description="Polar residues" evidence="1">
    <location>
        <begin position="78"/>
        <end position="89"/>
    </location>
</feature>
<feature type="region of interest" description="Disordered" evidence="1">
    <location>
        <begin position="493"/>
        <end position="515"/>
    </location>
</feature>